<protein>
    <submittedName>
        <fullName evidence="3">Acyltransferase</fullName>
    </submittedName>
</protein>
<feature type="transmembrane region" description="Helical" evidence="1">
    <location>
        <begin position="197"/>
        <end position="216"/>
    </location>
</feature>
<dbReference type="GO" id="GO:0000271">
    <property type="term" value="P:polysaccharide biosynthetic process"/>
    <property type="evidence" value="ECO:0007669"/>
    <property type="project" value="TreeGrafter"/>
</dbReference>
<sequence length="413" mass="48016">MYINTFLKIKPISDKSQSDYAFNTSLEGLRGICAIGVLLAHGFAKSWLDKNYSPPSLIPYFSFGSLAVYIFFMLSGYVIGLTVLKMQSFQTPSFYKKRLIRLYPIYLLTFLSLLWLGTDTSTWQTIGNMLMLQNSRDYFGIHIPVISNLAPIWSLNYEIVYYLIFPIIFFLKPNFIVTILILLILSTLGYYSNFPTFIANYSIGYIFWITGLMLCWKLQESKEIKYSVFSYIFLFISSHHLAYGDIIFKMLKLNSEKDHVLGLGILFYLPLCICALADFSGKTLPFKKLLLAISYALPAIIFCYLINSNRIFENDRWISCLIFYLLSILTYRFYSPHKFIINASAKIGAISYALYITHLPLMLIIKKYFPYNGPYWYWLKFSIWASLTVLVSYALEKKLQPKIVQFLREKNVI</sequence>
<dbReference type="PANTHER" id="PTHR23028:SF53">
    <property type="entry name" value="ACYL_TRANSF_3 DOMAIN-CONTAINING PROTEIN"/>
    <property type="match status" value="1"/>
</dbReference>
<dbReference type="RefSeq" id="WP_113647121.1">
    <property type="nucleotide sequence ID" value="NZ_QMHN01000002.1"/>
</dbReference>
<keyword evidence="4" id="KW-1185">Reference proteome</keyword>
<dbReference type="GO" id="GO:0016020">
    <property type="term" value="C:membrane"/>
    <property type="evidence" value="ECO:0007669"/>
    <property type="project" value="TreeGrafter"/>
</dbReference>
<feature type="transmembrane region" description="Helical" evidence="1">
    <location>
        <begin position="228"/>
        <end position="248"/>
    </location>
</feature>
<evidence type="ECO:0000256" key="1">
    <source>
        <dbReference type="SAM" id="Phobius"/>
    </source>
</evidence>
<feature type="transmembrane region" description="Helical" evidence="1">
    <location>
        <begin position="316"/>
        <end position="335"/>
    </location>
</feature>
<dbReference type="OrthoDB" id="9796461at2"/>
<dbReference type="Proteomes" id="UP000284120">
    <property type="component" value="Unassembled WGS sequence"/>
</dbReference>
<dbReference type="InterPro" id="IPR002656">
    <property type="entry name" value="Acyl_transf_3_dom"/>
</dbReference>
<feature type="transmembrane region" description="Helical" evidence="1">
    <location>
        <begin position="60"/>
        <end position="79"/>
    </location>
</feature>
<dbReference type="InterPro" id="IPR050879">
    <property type="entry name" value="Acyltransferase_3"/>
</dbReference>
<keyword evidence="3" id="KW-0808">Transferase</keyword>
<evidence type="ECO:0000313" key="3">
    <source>
        <dbReference type="EMBL" id="RWU08607.1"/>
    </source>
</evidence>
<dbReference type="EMBL" id="SAYW01000002">
    <property type="protein sequence ID" value="RWU08607.1"/>
    <property type="molecule type" value="Genomic_DNA"/>
</dbReference>
<dbReference type="AlphaFoldDB" id="A0A443YXB0"/>
<keyword evidence="1" id="KW-1133">Transmembrane helix</keyword>
<proteinExistence type="predicted"/>
<keyword evidence="1" id="KW-0812">Transmembrane</keyword>
<keyword evidence="1" id="KW-0472">Membrane</keyword>
<dbReference type="Pfam" id="PF01757">
    <property type="entry name" value="Acyl_transf_3"/>
    <property type="match status" value="1"/>
</dbReference>
<feature type="transmembrane region" description="Helical" evidence="1">
    <location>
        <begin position="162"/>
        <end position="185"/>
    </location>
</feature>
<feature type="transmembrane region" description="Helical" evidence="1">
    <location>
        <begin position="289"/>
        <end position="310"/>
    </location>
</feature>
<reference evidence="3 4" key="1">
    <citation type="submission" date="2018-06" db="EMBL/GenBank/DDBJ databases">
        <title>Pedobacter endophyticus sp. nov., an endophytic bacterium isolated from a leaf of Triticum aestivum.</title>
        <authorList>
            <person name="Zhang L."/>
        </authorList>
    </citation>
    <scope>NUCLEOTIDE SEQUENCE [LARGE SCALE GENOMIC DNA]</scope>
    <source>
        <strain evidence="3 4">CM134L-2</strain>
    </source>
</reference>
<keyword evidence="3" id="KW-0012">Acyltransferase</keyword>
<name>A0A443YXB0_9SPHI</name>
<evidence type="ECO:0000313" key="4">
    <source>
        <dbReference type="Proteomes" id="UP000284120"/>
    </source>
</evidence>
<dbReference type="PANTHER" id="PTHR23028">
    <property type="entry name" value="ACETYLTRANSFERASE"/>
    <property type="match status" value="1"/>
</dbReference>
<feature type="transmembrane region" description="Helical" evidence="1">
    <location>
        <begin position="375"/>
        <end position="395"/>
    </location>
</feature>
<organism evidence="3 4">
    <name type="scientific">Pedobacter chitinilyticus</name>
    <dbReference type="NCBI Taxonomy" id="2233776"/>
    <lineage>
        <taxon>Bacteria</taxon>
        <taxon>Pseudomonadati</taxon>
        <taxon>Bacteroidota</taxon>
        <taxon>Sphingobacteriia</taxon>
        <taxon>Sphingobacteriales</taxon>
        <taxon>Sphingobacteriaceae</taxon>
        <taxon>Pedobacter</taxon>
    </lineage>
</organism>
<feature type="transmembrane region" description="Helical" evidence="1">
    <location>
        <begin position="20"/>
        <end position="40"/>
    </location>
</feature>
<accession>A0A443YXB0</accession>
<feature type="transmembrane region" description="Helical" evidence="1">
    <location>
        <begin position="100"/>
        <end position="118"/>
    </location>
</feature>
<gene>
    <name evidence="3" type="ORF">DPV69_09570</name>
</gene>
<evidence type="ECO:0000259" key="2">
    <source>
        <dbReference type="Pfam" id="PF01757"/>
    </source>
</evidence>
<feature type="transmembrane region" description="Helical" evidence="1">
    <location>
        <begin position="347"/>
        <end position="369"/>
    </location>
</feature>
<comment type="caution">
    <text evidence="3">The sequence shown here is derived from an EMBL/GenBank/DDBJ whole genome shotgun (WGS) entry which is preliminary data.</text>
</comment>
<feature type="domain" description="Acyltransferase 3" evidence="2">
    <location>
        <begin position="24"/>
        <end position="395"/>
    </location>
</feature>
<feature type="transmembrane region" description="Helical" evidence="1">
    <location>
        <begin position="260"/>
        <end position="277"/>
    </location>
</feature>
<feature type="transmembrane region" description="Helical" evidence="1">
    <location>
        <begin position="138"/>
        <end position="155"/>
    </location>
</feature>
<dbReference type="GO" id="GO:0016747">
    <property type="term" value="F:acyltransferase activity, transferring groups other than amino-acyl groups"/>
    <property type="evidence" value="ECO:0007669"/>
    <property type="project" value="InterPro"/>
</dbReference>